<evidence type="ECO:0000256" key="1">
    <source>
        <dbReference type="ARBA" id="ARBA00001947"/>
    </source>
</evidence>
<dbReference type="SMART" id="SM00829">
    <property type="entry name" value="PKS_ER"/>
    <property type="match status" value="1"/>
</dbReference>
<comment type="similarity">
    <text evidence="3 8">Belongs to the zinc-containing alcohol dehydrogenase family.</text>
</comment>
<evidence type="ECO:0000256" key="7">
    <source>
        <dbReference type="ARBA" id="ARBA00023027"/>
    </source>
</evidence>
<feature type="domain" description="Enoyl reductase (ER)" evidence="9">
    <location>
        <begin position="34"/>
        <end position="396"/>
    </location>
</feature>
<comment type="pathway">
    <text evidence="2">Carbohydrate degradation.</text>
</comment>
<dbReference type="InterPro" id="IPR011032">
    <property type="entry name" value="GroES-like_sf"/>
</dbReference>
<evidence type="ECO:0000256" key="2">
    <source>
        <dbReference type="ARBA" id="ARBA00004921"/>
    </source>
</evidence>
<evidence type="ECO:0000256" key="5">
    <source>
        <dbReference type="ARBA" id="ARBA00022833"/>
    </source>
</evidence>
<keyword evidence="4 8" id="KW-0479">Metal-binding</keyword>
<dbReference type="GO" id="GO:0003939">
    <property type="term" value="F:L-iditol 2-dehydrogenase (NAD+) activity"/>
    <property type="evidence" value="ECO:0007669"/>
    <property type="project" value="TreeGrafter"/>
</dbReference>
<keyword evidence="7" id="KW-0520">NAD</keyword>
<evidence type="ECO:0000313" key="11">
    <source>
        <dbReference type="Proteomes" id="UP000291422"/>
    </source>
</evidence>
<dbReference type="InterPro" id="IPR020843">
    <property type="entry name" value="ER"/>
</dbReference>
<sequence length="410" mass="43890">MSSTETSDTPRQIRASVLHGAKDLRIVCGNNIPSSLKVLMRRQENRSLFPPSPTELQISIRSTGLCGSDLHYYRHYRNGDIIVREPMSLGHESAGVVVDVGSEVSNFKVGDKVALEVGQPCENCDRCKEGRYNICKGMKFRSSAKAFPHAQGTLQDRINHPAAWCHKLPEDMSLDLGALLEPLSVAIQASKRAQLAPGSTVMVFGAGAVGLLVAAMAKISGAGTVVIADIDAGRVQFAVENKFAHRSFTVPMKRGSTIEEQLDIAKEVAAEVGKLSKESGGEVGEVDAVFECTGVPSCVQASIYATRPGGKVLLIGMGTPIQTLPISAAALREVDIVGVFRYANTYPTGIEVVSKQGDDYPAFAKLVTHTYKGLESAVEAFEMAGKTKDDNGKLVIKVVLETGEEDKANL</sequence>
<dbReference type="SUPFAM" id="SSF51735">
    <property type="entry name" value="NAD(P)-binding Rossmann-fold domains"/>
    <property type="match status" value="1"/>
</dbReference>
<evidence type="ECO:0000259" key="9">
    <source>
        <dbReference type="SMART" id="SM00829"/>
    </source>
</evidence>
<keyword evidence="5 8" id="KW-0862">Zinc</keyword>
<dbReference type="Pfam" id="PF08240">
    <property type="entry name" value="ADH_N"/>
    <property type="match status" value="1"/>
</dbReference>
<dbReference type="VEuPathDB" id="FungiDB:CC77DRAFT_1024939"/>
<dbReference type="EMBL" id="PDXD01000048">
    <property type="protein sequence ID" value="RYN68299.1"/>
    <property type="molecule type" value="Genomic_DNA"/>
</dbReference>
<name>A0A4Q4N2J3_ALTAL</name>
<accession>A0A4Q4N2J3</accession>
<dbReference type="InterPro" id="IPR013149">
    <property type="entry name" value="ADH-like_C"/>
</dbReference>
<dbReference type="InterPro" id="IPR036291">
    <property type="entry name" value="NAD(P)-bd_dom_sf"/>
</dbReference>
<dbReference type="PROSITE" id="PS00059">
    <property type="entry name" value="ADH_ZINC"/>
    <property type="match status" value="1"/>
</dbReference>
<dbReference type="PANTHER" id="PTHR43161">
    <property type="entry name" value="SORBITOL DEHYDROGENASE"/>
    <property type="match status" value="1"/>
</dbReference>
<protein>
    <recommendedName>
        <fullName evidence="9">Enoyl reductase (ER) domain-containing protein</fullName>
    </recommendedName>
</protein>
<keyword evidence="6" id="KW-0560">Oxidoreductase</keyword>
<dbReference type="InterPro" id="IPR002328">
    <property type="entry name" value="ADH_Zn_CS"/>
</dbReference>
<dbReference type="InterPro" id="IPR013154">
    <property type="entry name" value="ADH-like_N"/>
</dbReference>
<evidence type="ECO:0000256" key="3">
    <source>
        <dbReference type="ARBA" id="ARBA00008072"/>
    </source>
</evidence>
<evidence type="ECO:0000256" key="8">
    <source>
        <dbReference type="RuleBase" id="RU361277"/>
    </source>
</evidence>
<dbReference type="AlphaFoldDB" id="A0A4Q4N2J3"/>
<evidence type="ECO:0000313" key="10">
    <source>
        <dbReference type="EMBL" id="RYN68299.1"/>
    </source>
</evidence>
<gene>
    <name evidence="10" type="ORF">AA0117_g11196</name>
</gene>
<dbReference type="Gene3D" id="3.90.180.10">
    <property type="entry name" value="Medium-chain alcohol dehydrogenases, catalytic domain"/>
    <property type="match status" value="1"/>
</dbReference>
<proteinExistence type="inferred from homology"/>
<comment type="cofactor">
    <cofactor evidence="1 8">
        <name>Zn(2+)</name>
        <dbReference type="ChEBI" id="CHEBI:29105"/>
    </cofactor>
</comment>
<dbReference type="PANTHER" id="PTHR43161:SF25">
    <property type="entry name" value="ALCOHOL DEHYDROGENASE, PUTATIVE (AFU_ORTHOLOGUE AFUA_1G14390)-RELATED"/>
    <property type="match status" value="1"/>
</dbReference>
<dbReference type="SUPFAM" id="SSF50129">
    <property type="entry name" value="GroES-like"/>
    <property type="match status" value="1"/>
</dbReference>
<dbReference type="Pfam" id="PF00107">
    <property type="entry name" value="ADH_zinc_N"/>
    <property type="match status" value="1"/>
</dbReference>
<evidence type="ECO:0000256" key="4">
    <source>
        <dbReference type="ARBA" id="ARBA00022723"/>
    </source>
</evidence>
<dbReference type="Gene3D" id="3.40.50.720">
    <property type="entry name" value="NAD(P)-binding Rossmann-like Domain"/>
    <property type="match status" value="1"/>
</dbReference>
<comment type="caution">
    <text evidence="10">The sequence shown here is derived from an EMBL/GenBank/DDBJ whole genome shotgun (WGS) entry which is preliminary data.</text>
</comment>
<evidence type="ECO:0000256" key="6">
    <source>
        <dbReference type="ARBA" id="ARBA00023002"/>
    </source>
</evidence>
<dbReference type="GO" id="GO:0006062">
    <property type="term" value="P:sorbitol catabolic process"/>
    <property type="evidence" value="ECO:0007669"/>
    <property type="project" value="TreeGrafter"/>
</dbReference>
<dbReference type="CDD" id="cd05285">
    <property type="entry name" value="sorbitol_DH"/>
    <property type="match status" value="1"/>
</dbReference>
<dbReference type="Proteomes" id="UP000291422">
    <property type="component" value="Unassembled WGS sequence"/>
</dbReference>
<dbReference type="InterPro" id="IPR045306">
    <property type="entry name" value="SDH-like"/>
</dbReference>
<organism evidence="10 11">
    <name type="scientific">Alternaria alternata</name>
    <name type="common">Alternaria rot fungus</name>
    <name type="synonym">Torula alternata</name>
    <dbReference type="NCBI Taxonomy" id="5599"/>
    <lineage>
        <taxon>Eukaryota</taxon>
        <taxon>Fungi</taxon>
        <taxon>Dikarya</taxon>
        <taxon>Ascomycota</taxon>
        <taxon>Pezizomycotina</taxon>
        <taxon>Dothideomycetes</taxon>
        <taxon>Pleosporomycetidae</taxon>
        <taxon>Pleosporales</taxon>
        <taxon>Pleosporineae</taxon>
        <taxon>Pleosporaceae</taxon>
        <taxon>Alternaria</taxon>
        <taxon>Alternaria sect. Alternaria</taxon>
        <taxon>Alternaria alternata complex</taxon>
    </lineage>
</organism>
<reference evidence="11" key="1">
    <citation type="journal article" date="2019" name="bioRxiv">
        <title>Genomics, evolutionary history and diagnostics of the Alternaria alternata species group including apple and Asian pear pathotypes.</title>
        <authorList>
            <person name="Armitage A.D."/>
            <person name="Cockerton H.M."/>
            <person name="Sreenivasaprasad S."/>
            <person name="Woodhall J.W."/>
            <person name="Lane C.R."/>
            <person name="Harrison R.J."/>
            <person name="Clarkson J.P."/>
        </authorList>
    </citation>
    <scope>NUCLEOTIDE SEQUENCE [LARGE SCALE GENOMIC DNA]</scope>
    <source>
        <strain evidence="11">FERA 1177</strain>
    </source>
</reference>
<dbReference type="GO" id="GO:0008270">
    <property type="term" value="F:zinc ion binding"/>
    <property type="evidence" value="ECO:0007669"/>
    <property type="project" value="InterPro"/>
</dbReference>